<keyword evidence="6" id="KW-1185">Reference proteome</keyword>
<proteinExistence type="inferred from homology"/>
<evidence type="ECO:0000256" key="3">
    <source>
        <dbReference type="ARBA" id="ARBA00022729"/>
    </source>
</evidence>
<gene>
    <name evidence="5" type="ORF">ETD86_25190</name>
</gene>
<dbReference type="Gene3D" id="3.40.50.2300">
    <property type="match status" value="2"/>
</dbReference>
<dbReference type="PANTHER" id="PTHR46847">
    <property type="entry name" value="D-ALLOSE-BINDING PERIPLASMIC PROTEIN-RELATED"/>
    <property type="match status" value="1"/>
</dbReference>
<feature type="domain" description="Periplasmic binding protein" evidence="4">
    <location>
        <begin position="58"/>
        <end position="304"/>
    </location>
</feature>
<accession>A0A5S4FDD5</accession>
<reference evidence="5 6" key="1">
    <citation type="submission" date="2019-05" db="EMBL/GenBank/DDBJ databases">
        <title>Draft genome sequence of Nonomuraea turkmeniaca DSM 43926.</title>
        <authorList>
            <person name="Saricaoglu S."/>
            <person name="Isik K."/>
        </authorList>
    </citation>
    <scope>NUCLEOTIDE SEQUENCE [LARGE SCALE GENOMIC DNA]</scope>
    <source>
        <strain evidence="5 6">DSM 43926</strain>
    </source>
</reference>
<evidence type="ECO:0000256" key="1">
    <source>
        <dbReference type="ARBA" id="ARBA00004196"/>
    </source>
</evidence>
<dbReference type="PROSITE" id="PS51257">
    <property type="entry name" value="PROKAR_LIPOPROTEIN"/>
    <property type="match status" value="1"/>
</dbReference>
<protein>
    <submittedName>
        <fullName evidence="5">Sugar ABC transporter substrate-binding protein</fullName>
    </submittedName>
</protein>
<dbReference type="EMBL" id="VCKY01000089">
    <property type="protein sequence ID" value="TMR16506.1"/>
    <property type="molecule type" value="Genomic_DNA"/>
</dbReference>
<dbReference type="GO" id="GO:0030246">
    <property type="term" value="F:carbohydrate binding"/>
    <property type="evidence" value="ECO:0007669"/>
    <property type="project" value="UniProtKB-ARBA"/>
</dbReference>
<dbReference type="Proteomes" id="UP000309128">
    <property type="component" value="Unassembled WGS sequence"/>
</dbReference>
<evidence type="ECO:0000313" key="6">
    <source>
        <dbReference type="Proteomes" id="UP000309128"/>
    </source>
</evidence>
<comment type="subcellular location">
    <subcellularLocation>
        <location evidence="1">Cell envelope</location>
    </subcellularLocation>
</comment>
<dbReference type="InterPro" id="IPR025997">
    <property type="entry name" value="SBP_2_dom"/>
</dbReference>
<dbReference type="RefSeq" id="WP_138668627.1">
    <property type="nucleotide sequence ID" value="NZ_VCKY01000089.1"/>
</dbReference>
<dbReference type="InterPro" id="IPR028082">
    <property type="entry name" value="Peripla_BP_I"/>
</dbReference>
<dbReference type="SUPFAM" id="SSF53822">
    <property type="entry name" value="Periplasmic binding protein-like I"/>
    <property type="match status" value="1"/>
</dbReference>
<organism evidence="5 6">
    <name type="scientific">Nonomuraea turkmeniaca</name>
    <dbReference type="NCBI Taxonomy" id="103838"/>
    <lineage>
        <taxon>Bacteria</taxon>
        <taxon>Bacillati</taxon>
        <taxon>Actinomycetota</taxon>
        <taxon>Actinomycetes</taxon>
        <taxon>Streptosporangiales</taxon>
        <taxon>Streptosporangiaceae</taxon>
        <taxon>Nonomuraea</taxon>
    </lineage>
</organism>
<dbReference type="OrthoDB" id="3837830at2"/>
<name>A0A5S4FDD5_9ACTN</name>
<evidence type="ECO:0000313" key="5">
    <source>
        <dbReference type="EMBL" id="TMR16506.1"/>
    </source>
</evidence>
<keyword evidence="3" id="KW-0732">Signal</keyword>
<sequence>MSRPHSADLLLRCAAAVAVLTAVGCSATGPSTGPAKASGSGEPFTVGVTTLFPTGTFAEFAAALKREGPKHDMAFDVQDVGNDAGKESRIMSAFATRKVDLVVASVVSPTGSVASLRRLQSSGVPVVCYNTCLGAPQDRQLARAFVTNDNMGLGETTGEAAAAYIKDKLGGSAKVAYLTCETYDVCQQRRKGLEKGLASVKTEVVASQEGFVVDKATPVASAILSAHPDVNVILAENEDAVIASANAIKARGLTGKTTVFGIGINPTVGRLLLVGDGTVRHTTGQDAASWAAEVIKVADAVRSGASTGEFDHFTAGPAYTYDDPEPVRRYLSAAGR</sequence>
<comment type="similarity">
    <text evidence="2">Belongs to the bacterial solute-binding protein 2 family.</text>
</comment>
<dbReference type="GO" id="GO:0030313">
    <property type="term" value="C:cell envelope"/>
    <property type="evidence" value="ECO:0007669"/>
    <property type="project" value="UniProtKB-SubCell"/>
</dbReference>
<dbReference type="PANTHER" id="PTHR46847:SF1">
    <property type="entry name" value="D-ALLOSE-BINDING PERIPLASMIC PROTEIN-RELATED"/>
    <property type="match status" value="1"/>
</dbReference>
<dbReference type="Pfam" id="PF13407">
    <property type="entry name" value="Peripla_BP_4"/>
    <property type="match status" value="1"/>
</dbReference>
<dbReference type="AlphaFoldDB" id="A0A5S4FDD5"/>
<evidence type="ECO:0000259" key="4">
    <source>
        <dbReference type="Pfam" id="PF13407"/>
    </source>
</evidence>
<comment type="caution">
    <text evidence="5">The sequence shown here is derived from an EMBL/GenBank/DDBJ whole genome shotgun (WGS) entry which is preliminary data.</text>
</comment>
<evidence type="ECO:0000256" key="2">
    <source>
        <dbReference type="ARBA" id="ARBA00007639"/>
    </source>
</evidence>